<organism evidence="1 2">
    <name type="scientific">Vermiconidia calcicola</name>
    <dbReference type="NCBI Taxonomy" id="1690605"/>
    <lineage>
        <taxon>Eukaryota</taxon>
        <taxon>Fungi</taxon>
        <taxon>Dikarya</taxon>
        <taxon>Ascomycota</taxon>
        <taxon>Pezizomycotina</taxon>
        <taxon>Dothideomycetes</taxon>
        <taxon>Dothideomycetidae</taxon>
        <taxon>Mycosphaerellales</taxon>
        <taxon>Extremaceae</taxon>
        <taxon>Vermiconidia</taxon>
    </lineage>
</organism>
<evidence type="ECO:0000313" key="2">
    <source>
        <dbReference type="Proteomes" id="UP001281147"/>
    </source>
</evidence>
<sequence>MEHSVIDRVPERVQPACGFLSLPPELRNRIYDEMIPCRIPDTILRARYGGLRFLSASRQMFLDVAPAFYSGSFSVNTRLSSGSLASDFRHHLLKTYGEEQLSWIWYYARHMVTRIIVDVAVPPYCTPGMAAERFSTYFHATRERFPNLSTLQIRVFVDQDSARDVVPKHQKSAAHWSTFHPLFAQPTFQHALDILRQPVPVECSVEITNDGKPTQAEPRSSVRQFGLNALPTYLETLATFRTSS</sequence>
<dbReference type="EMBL" id="JAUTXU010000155">
    <property type="protein sequence ID" value="KAK3703159.1"/>
    <property type="molecule type" value="Genomic_DNA"/>
</dbReference>
<protein>
    <submittedName>
        <fullName evidence="1">Uncharacterized protein</fullName>
    </submittedName>
</protein>
<comment type="caution">
    <text evidence="1">The sequence shown here is derived from an EMBL/GenBank/DDBJ whole genome shotgun (WGS) entry which is preliminary data.</text>
</comment>
<evidence type="ECO:0000313" key="1">
    <source>
        <dbReference type="EMBL" id="KAK3703159.1"/>
    </source>
</evidence>
<gene>
    <name evidence="1" type="ORF">LTR37_014636</name>
</gene>
<keyword evidence="2" id="KW-1185">Reference proteome</keyword>
<dbReference type="Proteomes" id="UP001281147">
    <property type="component" value="Unassembled WGS sequence"/>
</dbReference>
<name>A0ACC3MT25_9PEZI</name>
<proteinExistence type="predicted"/>
<reference evidence="1" key="1">
    <citation type="submission" date="2023-07" db="EMBL/GenBank/DDBJ databases">
        <title>Black Yeasts Isolated from many extreme environments.</title>
        <authorList>
            <person name="Coleine C."/>
            <person name="Stajich J.E."/>
            <person name="Selbmann L."/>
        </authorList>
    </citation>
    <scope>NUCLEOTIDE SEQUENCE</scope>
    <source>
        <strain evidence="1">CCFEE 5714</strain>
    </source>
</reference>
<accession>A0ACC3MT25</accession>